<name>A0A1I7UWJ0_9PELO</name>
<proteinExistence type="predicted"/>
<sequence>MKKRIGKEEESFVDIFWEDIKIILKHQKTILKQFSLVFEHYEYKFEKKEYLTMFCAEIMERFEQNLKNRLRPLQVRTIDYGIINQKEMMTIFPFICTETLEKIVIGNSEGLGQKHLDINKIVKLEQWKKAKKVQFNEFFVSEPIRSFAHFSKVSISMDTVTTEIIKSLKEIFRDSPVMSYFEIYYNPSRYPQDLRSLFGHRFDGSFTDEDAGPRWFFKIPKNEIHVISVQSNLHSWLRLTRFKKEDLPGD</sequence>
<protein>
    <submittedName>
        <fullName evidence="3">F-box domain-containing protein</fullName>
    </submittedName>
</protein>
<dbReference type="PANTHER" id="PTHR23015:SF4">
    <property type="entry name" value="DUF38 DOMAIN-CONTAINING PROTEIN-RELATED"/>
    <property type="match status" value="1"/>
</dbReference>
<evidence type="ECO:0000259" key="1">
    <source>
        <dbReference type="Pfam" id="PF01827"/>
    </source>
</evidence>
<reference evidence="3" key="1">
    <citation type="submission" date="2016-11" db="UniProtKB">
        <authorList>
            <consortium name="WormBaseParasite"/>
        </authorList>
    </citation>
    <scope>IDENTIFICATION</scope>
</reference>
<accession>A0A1I7UWJ0</accession>
<evidence type="ECO:0000313" key="2">
    <source>
        <dbReference type="Proteomes" id="UP000095282"/>
    </source>
</evidence>
<dbReference type="InterPro" id="IPR040161">
    <property type="entry name" value="FB224"/>
</dbReference>
<organism evidence="2 3">
    <name type="scientific">Caenorhabditis tropicalis</name>
    <dbReference type="NCBI Taxonomy" id="1561998"/>
    <lineage>
        <taxon>Eukaryota</taxon>
        <taxon>Metazoa</taxon>
        <taxon>Ecdysozoa</taxon>
        <taxon>Nematoda</taxon>
        <taxon>Chromadorea</taxon>
        <taxon>Rhabditida</taxon>
        <taxon>Rhabditina</taxon>
        <taxon>Rhabditomorpha</taxon>
        <taxon>Rhabditoidea</taxon>
        <taxon>Rhabditidae</taxon>
        <taxon>Peloderinae</taxon>
        <taxon>Caenorhabditis</taxon>
    </lineage>
</organism>
<dbReference type="AlphaFoldDB" id="A0A1I7UWJ0"/>
<dbReference type="InterPro" id="IPR002900">
    <property type="entry name" value="DUF38/FTH_CAE_spp"/>
</dbReference>
<dbReference type="Proteomes" id="UP000095282">
    <property type="component" value="Unplaced"/>
</dbReference>
<dbReference type="Pfam" id="PF01827">
    <property type="entry name" value="FTH"/>
    <property type="match status" value="1"/>
</dbReference>
<dbReference type="WBParaSite" id="Csp11.Scaffold630.g20054.t2">
    <property type="protein sequence ID" value="Csp11.Scaffold630.g20054.t2"/>
    <property type="gene ID" value="Csp11.Scaffold630.g20054"/>
</dbReference>
<keyword evidence="2" id="KW-1185">Reference proteome</keyword>
<dbReference type="GO" id="GO:0045087">
    <property type="term" value="P:innate immune response"/>
    <property type="evidence" value="ECO:0007669"/>
    <property type="project" value="TreeGrafter"/>
</dbReference>
<feature type="domain" description="DUF38" evidence="1">
    <location>
        <begin position="57"/>
        <end position="199"/>
    </location>
</feature>
<dbReference type="PANTHER" id="PTHR23015">
    <property type="entry name" value="UNCHARACTERIZED C.ELEGANS PROTEIN"/>
    <property type="match status" value="1"/>
</dbReference>
<evidence type="ECO:0000313" key="3">
    <source>
        <dbReference type="WBParaSite" id="Csp11.Scaffold630.g20054.t2"/>
    </source>
</evidence>